<dbReference type="PROSITE" id="PS50835">
    <property type="entry name" value="IG_LIKE"/>
    <property type="match status" value="2"/>
</dbReference>
<proteinExistence type="predicted"/>
<evidence type="ECO:0000256" key="5">
    <source>
        <dbReference type="ARBA" id="ARBA00023319"/>
    </source>
</evidence>
<dbReference type="GO" id="GO:0098609">
    <property type="term" value="P:cell-cell adhesion"/>
    <property type="evidence" value="ECO:0007669"/>
    <property type="project" value="TreeGrafter"/>
</dbReference>
<keyword evidence="5" id="KW-0393">Immunoglobulin domain</keyword>
<comment type="subcellular location">
    <subcellularLocation>
        <location evidence="1">Membrane</location>
        <topology evidence="1">Single-pass type I membrane protein</topology>
    </subcellularLocation>
</comment>
<dbReference type="GO" id="GO:0005886">
    <property type="term" value="C:plasma membrane"/>
    <property type="evidence" value="ECO:0007669"/>
    <property type="project" value="TreeGrafter"/>
</dbReference>
<dbReference type="GO" id="GO:0050839">
    <property type="term" value="F:cell adhesion molecule binding"/>
    <property type="evidence" value="ECO:0007669"/>
    <property type="project" value="TreeGrafter"/>
</dbReference>
<dbReference type="AlphaFoldDB" id="A0A0B7A939"/>
<dbReference type="Pfam" id="PF07679">
    <property type="entry name" value="I-set"/>
    <property type="match status" value="1"/>
</dbReference>
<keyword evidence="7" id="KW-0812">Transmembrane</keyword>
<evidence type="ECO:0000259" key="8">
    <source>
        <dbReference type="PROSITE" id="PS50835"/>
    </source>
</evidence>
<evidence type="ECO:0000256" key="4">
    <source>
        <dbReference type="ARBA" id="ARBA00023180"/>
    </source>
</evidence>
<feature type="domain" description="Ig-like" evidence="8">
    <location>
        <begin position="124"/>
        <end position="214"/>
    </location>
</feature>
<evidence type="ECO:0000256" key="6">
    <source>
        <dbReference type="SAM" id="MobiDB-lite"/>
    </source>
</evidence>
<keyword evidence="7" id="KW-1133">Transmembrane helix</keyword>
<dbReference type="InterPro" id="IPR013783">
    <property type="entry name" value="Ig-like_fold"/>
</dbReference>
<dbReference type="SMART" id="SM00408">
    <property type="entry name" value="IGc2"/>
    <property type="match status" value="1"/>
</dbReference>
<feature type="region of interest" description="Disordered" evidence="6">
    <location>
        <begin position="251"/>
        <end position="283"/>
    </location>
</feature>
<dbReference type="GO" id="GO:0005911">
    <property type="term" value="C:cell-cell junction"/>
    <property type="evidence" value="ECO:0007669"/>
    <property type="project" value="TreeGrafter"/>
</dbReference>
<protein>
    <recommendedName>
        <fullName evidence="8">Ig-like domain-containing protein</fullName>
    </recommendedName>
</protein>
<feature type="transmembrane region" description="Helical" evidence="7">
    <location>
        <begin position="223"/>
        <end position="244"/>
    </location>
</feature>
<dbReference type="CDD" id="cd00096">
    <property type="entry name" value="Ig"/>
    <property type="match status" value="2"/>
</dbReference>
<name>A0A0B7A939_9EUPU</name>
<dbReference type="PANTHER" id="PTHR11640:SF31">
    <property type="entry name" value="IRREGULAR CHIASM C-ROUGHEST PROTEIN-RELATED"/>
    <property type="match status" value="1"/>
</dbReference>
<dbReference type="PANTHER" id="PTHR11640">
    <property type="entry name" value="NEPHRIN"/>
    <property type="match status" value="1"/>
</dbReference>
<evidence type="ECO:0000313" key="9">
    <source>
        <dbReference type="EMBL" id="CEK76470.1"/>
    </source>
</evidence>
<evidence type="ECO:0000256" key="3">
    <source>
        <dbReference type="ARBA" id="ARBA00023157"/>
    </source>
</evidence>
<evidence type="ECO:0000256" key="7">
    <source>
        <dbReference type="SAM" id="Phobius"/>
    </source>
</evidence>
<keyword evidence="2 7" id="KW-0472">Membrane</keyword>
<dbReference type="InterPro" id="IPR036179">
    <property type="entry name" value="Ig-like_dom_sf"/>
</dbReference>
<sequence length="283" mass="31676">MEGVTTIQKSSVVNSKLMLRHSLILENFSTANDGKYECSLVKDGLRVSRSSIELKPVVETKTEPTFVLGSKSASLSCVIQYDGKSPSNLIWLKNNVQISTRSDSNRFVIIGDNNTLIINNPTGPLVLDFEKSMNIIEGEELDLRCVVKGYPYAHITWKKDEIVINDSRVILSELYGHINAHLLIRRTMYSDAGVYACEPYSAQFPNDTSGKSVTVRIKDKLAALWPFLGIVGEVLVLCIVIFIYEKRRSKQIQKEDNAAREVDGSNPDKKEGLRHRNTNNPTA</sequence>
<feature type="compositionally biased region" description="Basic and acidic residues" evidence="6">
    <location>
        <begin position="252"/>
        <end position="271"/>
    </location>
</feature>
<evidence type="ECO:0000256" key="2">
    <source>
        <dbReference type="ARBA" id="ARBA00023136"/>
    </source>
</evidence>
<dbReference type="EMBL" id="HACG01029605">
    <property type="protein sequence ID" value="CEK76470.1"/>
    <property type="molecule type" value="Transcribed_RNA"/>
</dbReference>
<dbReference type="InterPro" id="IPR007110">
    <property type="entry name" value="Ig-like_dom"/>
</dbReference>
<dbReference type="InterPro" id="IPR051275">
    <property type="entry name" value="Cell_adhesion_signaling"/>
</dbReference>
<dbReference type="Gene3D" id="2.60.40.10">
    <property type="entry name" value="Immunoglobulins"/>
    <property type="match status" value="2"/>
</dbReference>
<reference evidence="9" key="1">
    <citation type="submission" date="2014-12" db="EMBL/GenBank/DDBJ databases">
        <title>Insight into the proteome of Arion vulgaris.</title>
        <authorList>
            <person name="Aradska J."/>
            <person name="Bulat T."/>
            <person name="Smidak R."/>
            <person name="Sarate P."/>
            <person name="Gangsoo J."/>
            <person name="Sialana F."/>
            <person name="Bilban M."/>
            <person name="Lubec G."/>
        </authorList>
    </citation>
    <scope>NUCLEOTIDE SEQUENCE</scope>
    <source>
        <tissue evidence="9">Skin</tissue>
    </source>
</reference>
<dbReference type="SMART" id="SM00409">
    <property type="entry name" value="IG"/>
    <property type="match status" value="1"/>
</dbReference>
<dbReference type="InterPro" id="IPR013098">
    <property type="entry name" value="Ig_I-set"/>
</dbReference>
<evidence type="ECO:0000256" key="1">
    <source>
        <dbReference type="ARBA" id="ARBA00004479"/>
    </source>
</evidence>
<dbReference type="SUPFAM" id="SSF48726">
    <property type="entry name" value="Immunoglobulin"/>
    <property type="match status" value="2"/>
</dbReference>
<accession>A0A0B7A939</accession>
<organism evidence="9">
    <name type="scientific">Arion vulgaris</name>
    <dbReference type="NCBI Taxonomy" id="1028688"/>
    <lineage>
        <taxon>Eukaryota</taxon>
        <taxon>Metazoa</taxon>
        <taxon>Spiralia</taxon>
        <taxon>Lophotrochozoa</taxon>
        <taxon>Mollusca</taxon>
        <taxon>Gastropoda</taxon>
        <taxon>Heterobranchia</taxon>
        <taxon>Euthyneura</taxon>
        <taxon>Panpulmonata</taxon>
        <taxon>Eupulmonata</taxon>
        <taxon>Stylommatophora</taxon>
        <taxon>Helicina</taxon>
        <taxon>Arionoidea</taxon>
        <taxon>Arionidae</taxon>
        <taxon>Arion</taxon>
    </lineage>
</organism>
<dbReference type="InterPro" id="IPR003598">
    <property type="entry name" value="Ig_sub2"/>
</dbReference>
<keyword evidence="3" id="KW-1015">Disulfide bond</keyword>
<keyword evidence="4" id="KW-0325">Glycoprotein</keyword>
<dbReference type="InterPro" id="IPR003599">
    <property type="entry name" value="Ig_sub"/>
</dbReference>
<gene>
    <name evidence="9" type="primary">ORF100098</name>
</gene>
<feature type="domain" description="Ig-like" evidence="8">
    <location>
        <begin position="56"/>
        <end position="120"/>
    </location>
</feature>